<keyword evidence="1" id="KW-0732">Signal</keyword>
<dbReference type="OrthoDB" id="9779968at2"/>
<sequence length="405" mass="43105">MTDWTRRKLLTRSLALGCSAAASPLLTPISLAAGPWDNRLVVIILRGAMDGLDVVQPYGDPAYAAARPNLKGGEAGGGLDLDGYFSLHPALEALMPMWRAGELGFAHAVSTPYRDKRSHFDGQDLLEAGTPDLGPATGRDGWLNRMLQTVPGMRPDLAYAIGHENLLILTGQAPVANWSPDVRLKLSPQGRRLAELVMHDDPAFADAFAEAAQQLDSGDGGMMAVPTGTDMDMAGLSKKGTEGIRQVAAFAGEKLLGDTRIASFSIGGWDTHRFQPGALPRALTQLSDALLVLKSTLGDTWGKTAVVAMTEFGRTVRENGTRGTDHGTGGAMLLAGGAIRGGQVARDWPGLSEAALYQRRDLMPTRDVRAYAGWVMRGLFGLDASVLERTVFPGLDLGPRPSLIL</sequence>
<dbReference type="PROSITE" id="PS51318">
    <property type="entry name" value="TAT"/>
    <property type="match status" value="1"/>
</dbReference>
<accession>A0A4S3MCL3</accession>
<keyword evidence="3" id="KW-1185">Reference proteome</keyword>
<feature type="chain" id="PRO_5020237832" evidence="1">
    <location>
        <begin position="33"/>
        <end position="405"/>
    </location>
</feature>
<feature type="signal peptide" evidence="1">
    <location>
        <begin position="1"/>
        <end position="32"/>
    </location>
</feature>
<dbReference type="PANTHER" id="PTHR43737:SF1">
    <property type="entry name" value="DUF1501 DOMAIN-CONTAINING PROTEIN"/>
    <property type="match status" value="1"/>
</dbReference>
<evidence type="ECO:0000313" key="3">
    <source>
        <dbReference type="Proteomes" id="UP000306113"/>
    </source>
</evidence>
<dbReference type="Proteomes" id="UP000306113">
    <property type="component" value="Unassembled WGS sequence"/>
</dbReference>
<reference evidence="2 3" key="1">
    <citation type="submission" date="2019-04" db="EMBL/GenBank/DDBJ databases">
        <title>Draft genome sequence of Youngimonas vesicularis.</title>
        <authorList>
            <person name="Hameed A."/>
        </authorList>
    </citation>
    <scope>NUCLEOTIDE SEQUENCE [LARGE SCALE GENOMIC DNA]</scope>
    <source>
        <strain evidence="2 3">CC-AMW-E</strain>
    </source>
</reference>
<organism evidence="2 3">
    <name type="scientific">Thalassobius vesicularis</name>
    <dbReference type="NCBI Taxonomy" id="1294297"/>
    <lineage>
        <taxon>Bacteria</taxon>
        <taxon>Pseudomonadati</taxon>
        <taxon>Pseudomonadota</taxon>
        <taxon>Alphaproteobacteria</taxon>
        <taxon>Rhodobacterales</taxon>
        <taxon>Roseobacteraceae</taxon>
        <taxon>Thalassovita</taxon>
    </lineage>
</organism>
<dbReference type="PANTHER" id="PTHR43737">
    <property type="entry name" value="BLL7424 PROTEIN"/>
    <property type="match status" value="1"/>
</dbReference>
<dbReference type="InterPro" id="IPR006311">
    <property type="entry name" value="TAT_signal"/>
</dbReference>
<proteinExistence type="predicted"/>
<dbReference type="AlphaFoldDB" id="A0A4S3MCL3"/>
<evidence type="ECO:0000313" key="2">
    <source>
        <dbReference type="EMBL" id="THD76410.1"/>
    </source>
</evidence>
<dbReference type="RefSeq" id="WP_136337354.1">
    <property type="nucleotide sequence ID" value="NZ_SSMD01000001.1"/>
</dbReference>
<protein>
    <submittedName>
        <fullName evidence="2">DUF1501 domain-containing protein</fullName>
    </submittedName>
</protein>
<dbReference type="EMBL" id="SSMD01000001">
    <property type="protein sequence ID" value="THD76410.1"/>
    <property type="molecule type" value="Genomic_DNA"/>
</dbReference>
<evidence type="ECO:0000256" key="1">
    <source>
        <dbReference type="SAM" id="SignalP"/>
    </source>
</evidence>
<name>A0A4S3MCL3_9RHOB</name>
<dbReference type="Pfam" id="PF07394">
    <property type="entry name" value="DUF1501"/>
    <property type="match status" value="1"/>
</dbReference>
<comment type="caution">
    <text evidence="2">The sequence shown here is derived from an EMBL/GenBank/DDBJ whole genome shotgun (WGS) entry which is preliminary data.</text>
</comment>
<gene>
    <name evidence="2" type="ORF">E7681_00800</name>
</gene>
<dbReference type="InterPro" id="IPR010869">
    <property type="entry name" value="DUF1501"/>
</dbReference>